<sequence length="102" mass="11348">MATPELYEVPPPKPQSLHIFRCTTPPDRKAALPEIEGEGESQPSIEAVESPDEEVADWISDAEVIRAERGTVGLGKERSRFCLGFPGLWLTKVTPEETHRVH</sequence>
<evidence type="ECO:0000313" key="1">
    <source>
        <dbReference type="EMBL" id="KAK1269087.1"/>
    </source>
</evidence>
<protein>
    <submittedName>
        <fullName evidence="1">Uncharacterized protein</fullName>
    </submittedName>
</protein>
<proteinExistence type="predicted"/>
<dbReference type="AlphaFoldDB" id="A0AAV9AYL2"/>
<reference evidence="1" key="2">
    <citation type="submission" date="2023-06" db="EMBL/GenBank/DDBJ databases">
        <authorList>
            <person name="Ma L."/>
            <person name="Liu K.-W."/>
            <person name="Li Z."/>
            <person name="Hsiao Y.-Y."/>
            <person name="Qi Y."/>
            <person name="Fu T."/>
            <person name="Tang G."/>
            <person name="Zhang D."/>
            <person name="Sun W.-H."/>
            <person name="Liu D.-K."/>
            <person name="Li Y."/>
            <person name="Chen G.-Z."/>
            <person name="Liu X.-D."/>
            <person name="Liao X.-Y."/>
            <person name="Jiang Y.-T."/>
            <person name="Yu X."/>
            <person name="Hao Y."/>
            <person name="Huang J."/>
            <person name="Zhao X.-W."/>
            <person name="Ke S."/>
            <person name="Chen Y.-Y."/>
            <person name="Wu W.-L."/>
            <person name="Hsu J.-L."/>
            <person name="Lin Y.-F."/>
            <person name="Huang M.-D."/>
            <person name="Li C.-Y."/>
            <person name="Huang L."/>
            <person name="Wang Z.-W."/>
            <person name="Zhao X."/>
            <person name="Zhong W.-Y."/>
            <person name="Peng D.-H."/>
            <person name="Ahmad S."/>
            <person name="Lan S."/>
            <person name="Zhang J.-S."/>
            <person name="Tsai W.-C."/>
            <person name="Van De Peer Y."/>
            <person name="Liu Z.-J."/>
        </authorList>
    </citation>
    <scope>NUCLEOTIDE SEQUENCE</scope>
    <source>
        <strain evidence="1">SCP</strain>
        <tissue evidence="1">Leaves</tissue>
    </source>
</reference>
<accession>A0AAV9AYL2</accession>
<dbReference type="EMBL" id="JAUJYN010000006">
    <property type="protein sequence ID" value="KAK1269087.1"/>
    <property type="molecule type" value="Genomic_DNA"/>
</dbReference>
<comment type="caution">
    <text evidence="1">The sequence shown here is derived from an EMBL/GenBank/DDBJ whole genome shotgun (WGS) entry which is preliminary data.</text>
</comment>
<organism evidence="1 2">
    <name type="scientific">Acorus gramineus</name>
    <name type="common">Dwarf sweet flag</name>
    <dbReference type="NCBI Taxonomy" id="55184"/>
    <lineage>
        <taxon>Eukaryota</taxon>
        <taxon>Viridiplantae</taxon>
        <taxon>Streptophyta</taxon>
        <taxon>Embryophyta</taxon>
        <taxon>Tracheophyta</taxon>
        <taxon>Spermatophyta</taxon>
        <taxon>Magnoliopsida</taxon>
        <taxon>Liliopsida</taxon>
        <taxon>Acoraceae</taxon>
        <taxon>Acorus</taxon>
    </lineage>
</organism>
<name>A0AAV9AYL2_ACOGR</name>
<reference evidence="1" key="1">
    <citation type="journal article" date="2023" name="Nat. Commun.">
        <title>Diploid and tetraploid genomes of Acorus and the evolution of monocots.</title>
        <authorList>
            <person name="Ma L."/>
            <person name="Liu K.W."/>
            <person name="Li Z."/>
            <person name="Hsiao Y.Y."/>
            <person name="Qi Y."/>
            <person name="Fu T."/>
            <person name="Tang G.D."/>
            <person name="Zhang D."/>
            <person name="Sun W.H."/>
            <person name="Liu D.K."/>
            <person name="Li Y."/>
            <person name="Chen G.Z."/>
            <person name="Liu X.D."/>
            <person name="Liao X.Y."/>
            <person name="Jiang Y.T."/>
            <person name="Yu X."/>
            <person name="Hao Y."/>
            <person name="Huang J."/>
            <person name="Zhao X.W."/>
            <person name="Ke S."/>
            <person name="Chen Y.Y."/>
            <person name="Wu W.L."/>
            <person name="Hsu J.L."/>
            <person name="Lin Y.F."/>
            <person name="Huang M.D."/>
            <person name="Li C.Y."/>
            <person name="Huang L."/>
            <person name="Wang Z.W."/>
            <person name="Zhao X."/>
            <person name="Zhong W.Y."/>
            <person name="Peng D.H."/>
            <person name="Ahmad S."/>
            <person name="Lan S."/>
            <person name="Zhang J.S."/>
            <person name="Tsai W.C."/>
            <person name="Van de Peer Y."/>
            <person name="Liu Z.J."/>
        </authorList>
    </citation>
    <scope>NUCLEOTIDE SEQUENCE</scope>
    <source>
        <strain evidence="1">SCP</strain>
    </source>
</reference>
<dbReference type="Proteomes" id="UP001179952">
    <property type="component" value="Unassembled WGS sequence"/>
</dbReference>
<keyword evidence="2" id="KW-1185">Reference proteome</keyword>
<evidence type="ECO:0000313" key="2">
    <source>
        <dbReference type="Proteomes" id="UP001179952"/>
    </source>
</evidence>
<gene>
    <name evidence="1" type="ORF">QJS04_geneDACA018534</name>
</gene>